<evidence type="ECO:0000313" key="3">
    <source>
        <dbReference type="Proteomes" id="UP000249769"/>
    </source>
</evidence>
<proteinExistence type="predicted"/>
<name>A0A2W5FKE4_9HYPH</name>
<sequence length="124" mass="13484">MKKSITVFCLSLALVVGMIFSLAGEVRSHSVASSQLASLGDETHSPHDSEVDLGTKKSPGSQSDHTQNSNHSHGHNSTDHSHEKSAMPFNLFCETGSCSFAYALRRNSPLVDDYSIRVERPPRS</sequence>
<feature type="compositionally biased region" description="Polar residues" evidence="1">
    <location>
        <begin position="58"/>
        <end position="71"/>
    </location>
</feature>
<accession>A0A2W5FKE4</accession>
<feature type="region of interest" description="Disordered" evidence="1">
    <location>
        <begin position="33"/>
        <end position="83"/>
    </location>
</feature>
<dbReference type="Proteomes" id="UP000249769">
    <property type="component" value="Unassembled WGS sequence"/>
</dbReference>
<dbReference type="EMBL" id="QFOL01000002">
    <property type="protein sequence ID" value="PZP54270.1"/>
    <property type="molecule type" value="Genomic_DNA"/>
</dbReference>
<comment type="caution">
    <text evidence="2">The sequence shown here is derived from an EMBL/GenBank/DDBJ whole genome shotgun (WGS) entry which is preliminary data.</text>
</comment>
<evidence type="ECO:0000313" key="2">
    <source>
        <dbReference type="EMBL" id="PZP54270.1"/>
    </source>
</evidence>
<dbReference type="AlphaFoldDB" id="A0A2W5FKE4"/>
<organism evidence="2 3">
    <name type="scientific">Agrobacterium fabrum</name>
    <dbReference type="NCBI Taxonomy" id="1176649"/>
    <lineage>
        <taxon>Bacteria</taxon>
        <taxon>Pseudomonadati</taxon>
        <taxon>Pseudomonadota</taxon>
        <taxon>Alphaproteobacteria</taxon>
        <taxon>Hyphomicrobiales</taxon>
        <taxon>Rhizobiaceae</taxon>
        <taxon>Rhizobium/Agrobacterium group</taxon>
        <taxon>Agrobacterium</taxon>
        <taxon>Agrobacterium tumefaciens complex</taxon>
    </lineage>
</organism>
<reference evidence="2 3" key="1">
    <citation type="submission" date="2017-08" db="EMBL/GenBank/DDBJ databases">
        <title>Infants hospitalized years apart are colonized by the same room-sourced microbial strains.</title>
        <authorList>
            <person name="Brooks B."/>
            <person name="Olm M.R."/>
            <person name="Firek B.A."/>
            <person name="Baker R."/>
            <person name="Thomas B.C."/>
            <person name="Morowitz M.J."/>
            <person name="Banfield J.F."/>
        </authorList>
    </citation>
    <scope>NUCLEOTIDE SEQUENCE [LARGE SCALE GENOMIC DNA]</scope>
    <source>
        <strain evidence="2">S2_009_000_R2_73</strain>
    </source>
</reference>
<gene>
    <name evidence="2" type="ORF">DI595_00740</name>
</gene>
<evidence type="ECO:0000256" key="1">
    <source>
        <dbReference type="SAM" id="MobiDB-lite"/>
    </source>
</evidence>
<feature type="compositionally biased region" description="Basic and acidic residues" evidence="1">
    <location>
        <begin position="41"/>
        <end position="55"/>
    </location>
</feature>
<protein>
    <submittedName>
        <fullName evidence="2">Uncharacterized protein</fullName>
    </submittedName>
</protein>